<dbReference type="Proteomes" id="UP000321479">
    <property type="component" value="Chromosome"/>
</dbReference>
<feature type="transmembrane region" description="Helical" evidence="5">
    <location>
        <begin position="145"/>
        <end position="165"/>
    </location>
</feature>
<dbReference type="RefSeq" id="WP_147031205.1">
    <property type="nucleotide sequence ID" value="NZ_CP042436.1"/>
</dbReference>
<evidence type="ECO:0000313" key="7">
    <source>
        <dbReference type="Proteomes" id="UP000321479"/>
    </source>
</evidence>
<dbReference type="KEGG" id="mgin:FRZ54_08515"/>
<keyword evidence="3 5" id="KW-1133">Transmembrane helix</keyword>
<feature type="transmembrane region" description="Helical" evidence="5">
    <location>
        <begin position="106"/>
        <end position="124"/>
    </location>
</feature>
<dbReference type="GO" id="GO:0016020">
    <property type="term" value="C:membrane"/>
    <property type="evidence" value="ECO:0007669"/>
    <property type="project" value="UniProtKB-SubCell"/>
</dbReference>
<feature type="transmembrane region" description="Helical" evidence="5">
    <location>
        <begin position="65"/>
        <end position="86"/>
    </location>
</feature>
<dbReference type="OrthoDB" id="1493324at2"/>
<proteinExistence type="predicted"/>
<comment type="subcellular location">
    <subcellularLocation>
        <location evidence="1">Membrane</location>
        <topology evidence="1">Multi-pass membrane protein</topology>
    </subcellularLocation>
</comment>
<keyword evidence="7" id="KW-1185">Reference proteome</keyword>
<organism evidence="6 7">
    <name type="scientific">Mucilaginibacter ginsenosidivorans</name>
    <dbReference type="NCBI Taxonomy" id="398053"/>
    <lineage>
        <taxon>Bacteria</taxon>
        <taxon>Pseudomonadati</taxon>
        <taxon>Bacteroidota</taxon>
        <taxon>Sphingobacteriia</taxon>
        <taxon>Sphingobacteriales</taxon>
        <taxon>Sphingobacteriaceae</taxon>
        <taxon>Mucilaginibacter</taxon>
    </lineage>
</organism>
<keyword evidence="4 5" id="KW-0472">Membrane</keyword>
<feature type="transmembrane region" description="Helical" evidence="5">
    <location>
        <begin position="171"/>
        <end position="187"/>
    </location>
</feature>
<protein>
    <submittedName>
        <fullName evidence="6">DoxX family protein</fullName>
    </submittedName>
</protein>
<gene>
    <name evidence="6" type="ORF">FRZ54_08515</name>
</gene>
<evidence type="ECO:0000256" key="1">
    <source>
        <dbReference type="ARBA" id="ARBA00004141"/>
    </source>
</evidence>
<feature type="transmembrane region" description="Helical" evidence="5">
    <location>
        <begin position="34"/>
        <end position="53"/>
    </location>
</feature>
<evidence type="ECO:0000256" key="5">
    <source>
        <dbReference type="SAM" id="Phobius"/>
    </source>
</evidence>
<dbReference type="Pfam" id="PF13564">
    <property type="entry name" value="DoxX_2"/>
    <property type="match status" value="1"/>
</dbReference>
<evidence type="ECO:0000313" key="6">
    <source>
        <dbReference type="EMBL" id="QEC62628.1"/>
    </source>
</evidence>
<evidence type="ECO:0000256" key="2">
    <source>
        <dbReference type="ARBA" id="ARBA00022692"/>
    </source>
</evidence>
<sequence length="233" mass="26078">MDIMIFIGLLLLGGLLNFIWEPDAKPVHSLAKAYLMVAIYLALAVWIFFFAGIKNAFLLKALNILIHYGAYAIHLVLGYLAVNIFTRLHAKDESSNDTLLPSTMNITLWAVSVSIGNSFLVATVGKSTNMGIMIDFFKQSGYAIWFLYFIMAAETICALGILLHFRFKTGVAASAGLILIMLGAVYTHWHNRDPFSDSYAAVTELLNLSLLLFMYYLEMQVNRKLADTQIYVI</sequence>
<name>A0A5B8UUS1_9SPHI</name>
<evidence type="ECO:0000256" key="4">
    <source>
        <dbReference type="ARBA" id="ARBA00023136"/>
    </source>
</evidence>
<evidence type="ECO:0000256" key="3">
    <source>
        <dbReference type="ARBA" id="ARBA00022989"/>
    </source>
</evidence>
<accession>A0A5B8UUS1</accession>
<dbReference type="EMBL" id="CP042436">
    <property type="protein sequence ID" value="QEC62628.1"/>
    <property type="molecule type" value="Genomic_DNA"/>
</dbReference>
<reference evidence="6 7" key="1">
    <citation type="journal article" date="2017" name="Curr. Microbiol.">
        <title>Mucilaginibacter ginsenosidivorans sp. nov., Isolated from Soil of Ginseng Field.</title>
        <authorList>
            <person name="Kim M.M."/>
            <person name="Siddiqi M.Z."/>
            <person name="Im W.T."/>
        </authorList>
    </citation>
    <scope>NUCLEOTIDE SEQUENCE [LARGE SCALE GENOMIC DNA]</scope>
    <source>
        <strain evidence="6 7">Gsoil 3017</strain>
    </source>
</reference>
<dbReference type="InterPro" id="IPR032808">
    <property type="entry name" value="DoxX"/>
</dbReference>
<feature type="transmembrane region" description="Helical" evidence="5">
    <location>
        <begin position="199"/>
        <end position="217"/>
    </location>
</feature>
<dbReference type="AlphaFoldDB" id="A0A5B8UUS1"/>
<keyword evidence="2 5" id="KW-0812">Transmembrane</keyword>